<gene>
    <name evidence="1" type="ordered locus">Solca_3772</name>
</gene>
<organism evidence="1 2">
    <name type="scientific">Solitalea canadensis (strain ATCC 29591 / DSM 3403 / JCM 21819 / LMG 8368 / NBRC 15130 / NCIMB 12057 / USAM 9D)</name>
    <name type="common">Flexibacter canadensis</name>
    <dbReference type="NCBI Taxonomy" id="929556"/>
    <lineage>
        <taxon>Bacteria</taxon>
        <taxon>Pseudomonadati</taxon>
        <taxon>Bacteroidota</taxon>
        <taxon>Sphingobacteriia</taxon>
        <taxon>Sphingobacteriales</taxon>
        <taxon>Sphingobacteriaceae</taxon>
        <taxon>Solitalea</taxon>
    </lineage>
</organism>
<reference evidence="1" key="1">
    <citation type="submission" date="2012-02" db="EMBL/GenBank/DDBJ databases">
        <title>The complete genome of Solitalea canadensis DSM 3403.</title>
        <authorList>
            <consortium name="US DOE Joint Genome Institute (JGI-PGF)"/>
            <person name="Lucas S."/>
            <person name="Copeland A."/>
            <person name="Lapidus A."/>
            <person name="Glavina del Rio T."/>
            <person name="Dalin E."/>
            <person name="Tice H."/>
            <person name="Bruce D."/>
            <person name="Goodwin L."/>
            <person name="Pitluck S."/>
            <person name="Peters L."/>
            <person name="Ovchinnikova G."/>
            <person name="Lu M."/>
            <person name="Kyrpides N."/>
            <person name="Mavromatis K."/>
            <person name="Ivanova N."/>
            <person name="Brettin T."/>
            <person name="Detter J.C."/>
            <person name="Han C."/>
            <person name="Larimer F."/>
            <person name="Land M."/>
            <person name="Hauser L."/>
            <person name="Markowitz V."/>
            <person name="Cheng J.-F."/>
            <person name="Hugenholtz P."/>
            <person name="Woyke T."/>
            <person name="Wu D."/>
            <person name="Spring S."/>
            <person name="Schroeder M."/>
            <person name="Kopitz M."/>
            <person name="Brambilla E."/>
            <person name="Klenk H.-P."/>
            <person name="Eisen J.A."/>
        </authorList>
    </citation>
    <scope>NUCLEOTIDE SEQUENCE</scope>
    <source>
        <strain evidence="1">DSM 3403</strain>
    </source>
</reference>
<protein>
    <recommendedName>
        <fullName evidence="3">Outer membrane protein beta-barrel domain-containing protein</fullName>
    </recommendedName>
</protein>
<dbReference type="HOGENOM" id="CLU_089264_0_0_10"/>
<evidence type="ECO:0000313" key="2">
    <source>
        <dbReference type="Proteomes" id="UP000007590"/>
    </source>
</evidence>
<name>H8KMH7_SOLCM</name>
<proteinExistence type="predicted"/>
<dbReference type="Pfam" id="PF10677">
    <property type="entry name" value="DUF2490"/>
    <property type="match status" value="1"/>
</dbReference>
<keyword evidence="2" id="KW-1185">Reference proteome</keyword>
<dbReference type="STRING" id="929556.Solca_3772"/>
<sequence length="267" mass="31265">MLYTEFTSFIFVRRIIVYYRSFAKSVQLLMKIQKKAVLIIVLSVWFVKPVLAQSQHSGWVALATSVQPKKTQWGFTFDAQFRSSNGYEKLQQFVLRPGISYKINNHLKTGLGYAYASNHVIIDGENDRVDEHRIWEQLIINHKAGRVTFNHRFRLEQRWISSVAAPDDYKSQQRFRYYVRGVLPFRKDSSFVKGFYGAFQEEIMFNYINKETTNNSFFDQNRAYAAIGYRINHVIDVEAGYMNQLVKQKSGSTLVNNIIHVVLNTRF</sequence>
<evidence type="ECO:0008006" key="3">
    <source>
        <dbReference type="Google" id="ProtNLM"/>
    </source>
</evidence>
<dbReference type="Proteomes" id="UP000007590">
    <property type="component" value="Chromosome"/>
</dbReference>
<dbReference type="eggNOG" id="COG2067">
    <property type="taxonomic scope" value="Bacteria"/>
</dbReference>
<dbReference type="AlphaFoldDB" id="H8KMH7"/>
<evidence type="ECO:0000313" key="1">
    <source>
        <dbReference type="EMBL" id="AFD08772.1"/>
    </source>
</evidence>
<accession>H8KMH7</accession>
<dbReference type="InterPro" id="IPR019619">
    <property type="entry name" value="DUF2490"/>
</dbReference>
<dbReference type="EMBL" id="CP003349">
    <property type="protein sequence ID" value="AFD08772.1"/>
    <property type="molecule type" value="Genomic_DNA"/>
</dbReference>
<dbReference type="KEGG" id="scn:Solca_3772"/>